<dbReference type="EMBL" id="AFJL02000152">
    <property type="protein sequence ID" value="EMY04135.1"/>
    <property type="molecule type" value="Genomic_DNA"/>
</dbReference>
<evidence type="ECO:0000313" key="1">
    <source>
        <dbReference type="EMBL" id="EMY04135.1"/>
    </source>
</evidence>
<evidence type="ECO:0000313" key="2">
    <source>
        <dbReference type="Proteomes" id="UP000012329"/>
    </source>
</evidence>
<dbReference type="Proteomes" id="UP000012329">
    <property type="component" value="Unassembled WGS sequence"/>
</dbReference>
<organism evidence="1 2">
    <name type="scientific">Leptospira interrogans str. 2002000626</name>
    <dbReference type="NCBI Taxonomy" id="996803"/>
    <lineage>
        <taxon>Bacteria</taxon>
        <taxon>Pseudomonadati</taxon>
        <taxon>Spirochaetota</taxon>
        <taxon>Spirochaetia</taxon>
        <taxon>Leptospirales</taxon>
        <taxon>Leptospiraceae</taxon>
        <taxon>Leptospira</taxon>
    </lineage>
</organism>
<sequence length="42" mass="4990">MFSQRRQLGGGFEIVRSITNQNIFSESFFRSIEVIYLLRFSD</sequence>
<dbReference type="AlphaFoldDB" id="A0A829D587"/>
<reference evidence="1 2" key="1">
    <citation type="submission" date="2013-02" db="EMBL/GenBank/DDBJ databases">
        <authorList>
            <person name="Harkins D.M."/>
            <person name="Durkin A.S."/>
            <person name="Brinkac L.M."/>
            <person name="Haft D.H."/>
            <person name="Selengut J.D."/>
            <person name="Sanka R."/>
            <person name="DePew J."/>
            <person name="Purushe J."/>
            <person name="Whelen A.C."/>
            <person name="Vinetz J.M."/>
            <person name="Sutton G.G."/>
            <person name="Nierman W.C."/>
            <person name="Fouts D.E."/>
        </authorList>
    </citation>
    <scope>NUCLEOTIDE SEQUENCE [LARGE SCALE GENOMIC DNA]</scope>
    <source>
        <strain evidence="1 2">2002000626</strain>
    </source>
</reference>
<gene>
    <name evidence="1" type="ORF">LEP1GSC029_2293</name>
</gene>
<comment type="caution">
    <text evidence="1">The sequence shown here is derived from an EMBL/GenBank/DDBJ whole genome shotgun (WGS) entry which is preliminary data.</text>
</comment>
<accession>A0A829D587</accession>
<protein>
    <submittedName>
        <fullName evidence="1">Uncharacterized protein</fullName>
    </submittedName>
</protein>
<name>A0A829D587_LEPIR</name>
<proteinExistence type="predicted"/>